<sequence length="291" mass="30785">MSPRVAAAGEGDSVDRRGTDATVESALSALGLDPADPLATVTADPPSLARSLAAAARRRGHDHPNDAEVARLRDELATLDDDRGSEGADGDEDGAGVAAALERARERAAEAARDVDRLRERVATLRGRLRERRDRDGDSTDGATEPPADLEAAFESATRELTEAETERVAAEQALSRAADRARRLRDARDRRRSLRDALANRRREARSALARRMGPPFADALASPPAARAASPDLREEPTAFDGDPVVGHLAAVETADRDEPVVVSAAALPADPAPATVAERLCAPVVLVD</sequence>
<dbReference type="GeneID" id="81122572"/>
<dbReference type="EMBL" id="JBHSZG010000001">
    <property type="protein sequence ID" value="MFC7135989.1"/>
    <property type="molecule type" value="Genomic_DNA"/>
</dbReference>
<dbReference type="Proteomes" id="UP001596368">
    <property type="component" value="Unassembled WGS sequence"/>
</dbReference>
<feature type="region of interest" description="Disordered" evidence="1">
    <location>
        <begin position="206"/>
        <end position="245"/>
    </location>
</feature>
<protein>
    <submittedName>
        <fullName evidence="2">Uncharacterized protein</fullName>
    </submittedName>
</protein>
<keyword evidence="3" id="KW-1185">Reference proteome</keyword>
<gene>
    <name evidence="2" type="ORF">ACFQRB_04325</name>
</gene>
<feature type="compositionally biased region" description="Basic and acidic residues" evidence="1">
    <location>
        <begin position="178"/>
        <end position="191"/>
    </location>
</feature>
<feature type="region of interest" description="Disordered" evidence="1">
    <location>
        <begin position="52"/>
        <end position="191"/>
    </location>
</feature>
<evidence type="ECO:0000313" key="3">
    <source>
        <dbReference type="Proteomes" id="UP001596368"/>
    </source>
</evidence>
<evidence type="ECO:0000313" key="2">
    <source>
        <dbReference type="EMBL" id="MFC7135989.1"/>
    </source>
</evidence>
<proteinExistence type="predicted"/>
<dbReference type="RefSeq" id="WP_284012550.1">
    <property type="nucleotide sequence ID" value="NZ_CP126156.1"/>
</dbReference>
<feature type="compositionally biased region" description="Basic and acidic residues" evidence="1">
    <location>
        <begin position="102"/>
        <end position="123"/>
    </location>
</feature>
<feature type="compositionally biased region" description="Basic and acidic residues" evidence="1">
    <location>
        <begin position="62"/>
        <end position="86"/>
    </location>
</feature>
<dbReference type="AlphaFoldDB" id="A0ABD5XLP5"/>
<dbReference type="InterPro" id="IPR057178">
    <property type="entry name" value="DUF7856"/>
</dbReference>
<reference evidence="2 3" key="1">
    <citation type="journal article" date="2019" name="Int. J. Syst. Evol. Microbiol.">
        <title>The Global Catalogue of Microorganisms (GCM) 10K type strain sequencing project: providing services to taxonomists for standard genome sequencing and annotation.</title>
        <authorList>
            <consortium name="The Broad Institute Genomics Platform"/>
            <consortium name="The Broad Institute Genome Sequencing Center for Infectious Disease"/>
            <person name="Wu L."/>
            <person name="Ma J."/>
        </authorList>
    </citation>
    <scope>NUCLEOTIDE SEQUENCE [LARGE SCALE GENOMIC DNA]</scope>
    <source>
        <strain evidence="2 3">DT92</strain>
    </source>
</reference>
<feature type="compositionally biased region" description="Low complexity" evidence="1">
    <location>
        <begin position="208"/>
        <end position="233"/>
    </location>
</feature>
<comment type="caution">
    <text evidence="2">The sequence shown here is derived from an EMBL/GenBank/DDBJ whole genome shotgun (WGS) entry which is preliminary data.</text>
</comment>
<evidence type="ECO:0000256" key="1">
    <source>
        <dbReference type="SAM" id="MobiDB-lite"/>
    </source>
</evidence>
<accession>A0ABD5XLP5</accession>
<organism evidence="2 3">
    <name type="scientific">Halobaculum litoreum</name>
    <dbReference type="NCBI Taxonomy" id="3031998"/>
    <lineage>
        <taxon>Archaea</taxon>
        <taxon>Methanobacteriati</taxon>
        <taxon>Methanobacteriota</taxon>
        <taxon>Stenosarchaea group</taxon>
        <taxon>Halobacteria</taxon>
        <taxon>Halobacteriales</taxon>
        <taxon>Haloferacaceae</taxon>
        <taxon>Halobaculum</taxon>
    </lineage>
</organism>
<feature type="compositionally biased region" description="Basic and acidic residues" evidence="1">
    <location>
        <begin position="157"/>
        <end position="170"/>
    </location>
</feature>
<name>A0ABD5XLP5_9EURY</name>
<feature type="region of interest" description="Disordered" evidence="1">
    <location>
        <begin position="1"/>
        <end position="22"/>
    </location>
</feature>
<dbReference type="Pfam" id="PF25254">
    <property type="entry name" value="DUF7856"/>
    <property type="match status" value="1"/>
</dbReference>